<name>A0A8J3LA50_9ACTN</name>
<accession>A0A8J3LA50</accession>
<sequence length="205" mass="21471">MEKLALTSGELAFLLTLADADQRRTAWARLRLTEQNSGELLLREGLGSLTVRGLATGTGTELTLAAPLAAVLRGLTEPVLWVEVSLLTGDTADAAHLYVHDRGMFLLAPRAYGTFEIQGVRAGVSPVELLVSVARRYLGEPRPALVACRSESASGGGTAAVAALADGGWRVLRGEADPRQPAATLDEALRLFGEALASLPTAVTA</sequence>
<dbReference type="RefSeq" id="WP_166380853.1">
    <property type="nucleotide sequence ID" value="NZ_BAAATT010000030.1"/>
</dbReference>
<reference evidence="1" key="1">
    <citation type="submission" date="2021-01" db="EMBL/GenBank/DDBJ databases">
        <title>Whole genome shotgun sequence of Catellatospora methionotrophica NBRC 14553.</title>
        <authorList>
            <person name="Komaki H."/>
            <person name="Tamura T."/>
        </authorList>
    </citation>
    <scope>NUCLEOTIDE SEQUENCE</scope>
    <source>
        <strain evidence="1">NBRC 14553</strain>
    </source>
</reference>
<organism evidence="1 2">
    <name type="scientific">Catellatospora methionotrophica</name>
    <dbReference type="NCBI Taxonomy" id="121620"/>
    <lineage>
        <taxon>Bacteria</taxon>
        <taxon>Bacillati</taxon>
        <taxon>Actinomycetota</taxon>
        <taxon>Actinomycetes</taxon>
        <taxon>Micromonosporales</taxon>
        <taxon>Micromonosporaceae</taxon>
        <taxon>Catellatospora</taxon>
    </lineage>
</organism>
<keyword evidence="2" id="KW-1185">Reference proteome</keyword>
<protein>
    <submittedName>
        <fullName evidence="1">Uncharacterized protein</fullName>
    </submittedName>
</protein>
<dbReference type="EMBL" id="BONJ01000030">
    <property type="protein sequence ID" value="GIG17153.1"/>
    <property type="molecule type" value="Genomic_DNA"/>
</dbReference>
<gene>
    <name evidence="1" type="ORF">Cme02nite_54850</name>
</gene>
<proteinExistence type="predicted"/>
<evidence type="ECO:0000313" key="2">
    <source>
        <dbReference type="Proteomes" id="UP000660339"/>
    </source>
</evidence>
<evidence type="ECO:0000313" key="1">
    <source>
        <dbReference type="EMBL" id="GIG17153.1"/>
    </source>
</evidence>
<dbReference type="AlphaFoldDB" id="A0A8J3LA50"/>
<dbReference type="Proteomes" id="UP000660339">
    <property type="component" value="Unassembled WGS sequence"/>
</dbReference>
<comment type="caution">
    <text evidence="1">The sequence shown here is derived from an EMBL/GenBank/DDBJ whole genome shotgun (WGS) entry which is preliminary data.</text>
</comment>